<accession>A0A3E4YKS1</accession>
<protein>
    <recommendedName>
        <fullName evidence="2">PPM-type phosphatase domain-containing protein</fullName>
    </recommendedName>
</protein>
<dbReference type="Gene3D" id="3.60.40.10">
    <property type="entry name" value="PPM-type phosphatase domain"/>
    <property type="match status" value="1"/>
</dbReference>
<gene>
    <name evidence="3" type="ORF">DXB99_01845</name>
</gene>
<dbReference type="SMART" id="SM00331">
    <property type="entry name" value="PP2C_SIG"/>
    <property type="match status" value="1"/>
</dbReference>
<dbReference type="InterPro" id="IPR052016">
    <property type="entry name" value="Bact_Sigma-Reg"/>
</dbReference>
<dbReference type="Proteomes" id="UP000260758">
    <property type="component" value="Unassembled WGS sequence"/>
</dbReference>
<evidence type="ECO:0000259" key="2">
    <source>
        <dbReference type="SMART" id="SM00331"/>
    </source>
</evidence>
<sequence length="381" mass="43707">MKIAIIYSNQLIATQLGVLLKEFKPILLSSDDDKKIKDITLEIIITDKKVIITNRLANFSHYYDIPFAEGRILQDVREQQILCDEIDDLRTSNKILQVEVNQKRQIEEHTFNALKNAVLVQKGLMPNSSYNNDNISLYANVIPAEMLAGDFYFYQPITDNKIFFVIGDVSDKNIDASIYMTRMITSIKSLIQKNKNYDDYIEILANELNEIGKQDNKEKFQYCTMFLGEININKNELTYINAGHDEPYILTENSQGKITPKMILKDDFDENYGPIGAFLGTYKSRIISLPKKYKLYLYTDGVTEAANANGHTLDLDRYGEKRLEKMISKCRFTISSENICKAIEKDILSFKQGAIQNDDITQICISTLKNIKVKEENNESS</sequence>
<name>A0A3E4YKS1_9FIRM</name>
<dbReference type="InterPro" id="IPR001932">
    <property type="entry name" value="PPM-type_phosphatase-like_dom"/>
</dbReference>
<comment type="caution">
    <text evidence="3">The sequence shown here is derived from an EMBL/GenBank/DDBJ whole genome shotgun (WGS) entry which is preliminary data.</text>
</comment>
<dbReference type="EMBL" id="QSTP01000001">
    <property type="protein sequence ID" value="RGM75300.1"/>
    <property type="molecule type" value="Genomic_DNA"/>
</dbReference>
<dbReference type="RefSeq" id="WP_117718058.1">
    <property type="nucleotide sequence ID" value="NZ_QSTP01000001.1"/>
</dbReference>
<dbReference type="InterPro" id="IPR036457">
    <property type="entry name" value="PPM-type-like_dom_sf"/>
</dbReference>
<proteinExistence type="predicted"/>
<feature type="domain" description="PPM-type phosphatase" evidence="2">
    <location>
        <begin position="132"/>
        <end position="367"/>
    </location>
</feature>
<dbReference type="AlphaFoldDB" id="A0A3E4YKS1"/>
<dbReference type="PANTHER" id="PTHR43156">
    <property type="entry name" value="STAGE II SPORULATION PROTEIN E-RELATED"/>
    <property type="match status" value="1"/>
</dbReference>
<evidence type="ECO:0000313" key="3">
    <source>
        <dbReference type="EMBL" id="RGM75300.1"/>
    </source>
</evidence>
<reference evidence="3 4" key="1">
    <citation type="submission" date="2018-08" db="EMBL/GenBank/DDBJ databases">
        <title>A genome reference for cultivated species of the human gut microbiota.</title>
        <authorList>
            <person name="Zou Y."/>
            <person name="Xue W."/>
            <person name="Luo G."/>
        </authorList>
    </citation>
    <scope>NUCLEOTIDE SEQUENCE [LARGE SCALE GENOMIC DNA]</scope>
    <source>
        <strain evidence="3 4">OM07-13</strain>
    </source>
</reference>
<evidence type="ECO:0000313" key="4">
    <source>
        <dbReference type="Proteomes" id="UP000260758"/>
    </source>
</evidence>
<evidence type="ECO:0000256" key="1">
    <source>
        <dbReference type="ARBA" id="ARBA00022801"/>
    </source>
</evidence>
<dbReference type="PANTHER" id="PTHR43156:SF2">
    <property type="entry name" value="STAGE II SPORULATION PROTEIN E"/>
    <property type="match status" value="1"/>
</dbReference>
<dbReference type="GO" id="GO:0016791">
    <property type="term" value="F:phosphatase activity"/>
    <property type="evidence" value="ECO:0007669"/>
    <property type="project" value="TreeGrafter"/>
</dbReference>
<organism evidence="3 4">
    <name type="scientific">Agathobacter rectalis</name>
    <dbReference type="NCBI Taxonomy" id="39491"/>
    <lineage>
        <taxon>Bacteria</taxon>
        <taxon>Bacillati</taxon>
        <taxon>Bacillota</taxon>
        <taxon>Clostridia</taxon>
        <taxon>Lachnospirales</taxon>
        <taxon>Lachnospiraceae</taxon>
        <taxon>Agathobacter</taxon>
    </lineage>
</organism>
<dbReference type="Pfam" id="PF07228">
    <property type="entry name" value="SpoIIE"/>
    <property type="match status" value="1"/>
</dbReference>
<keyword evidence="1" id="KW-0378">Hydrolase</keyword>